<reference evidence="2" key="1">
    <citation type="submission" date="2020-05" db="EMBL/GenBank/DDBJ databases">
        <authorList>
            <person name="Chiriac C."/>
            <person name="Salcher M."/>
            <person name="Ghai R."/>
            <person name="Kavagutti S V."/>
        </authorList>
    </citation>
    <scope>NUCLEOTIDE SEQUENCE</scope>
</reference>
<dbReference type="InterPro" id="IPR009061">
    <property type="entry name" value="DNA-bd_dom_put_sf"/>
</dbReference>
<dbReference type="InterPro" id="IPR000551">
    <property type="entry name" value="MerR-type_HTH_dom"/>
</dbReference>
<evidence type="ECO:0000313" key="2">
    <source>
        <dbReference type="EMBL" id="CAB4198851.1"/>
    </source>
</evidence>
<dbReference type="CDD" id="cd00592">
    <property type="entry name" value="HTH_MerR-like"/>
    <property type="match status" value="1"/>
</dbReference>
<proteinExistence type="predicted"/>
<dbReference type="Pfam" id="PF13411">
    <property type="entry name" value="MerR_1"/>
    <property type="match status" value="1"/>
</dbReference>
<feature type="domain" description="HTH merR-type" evidence="1">
    <location>
        <begin position="29"/>
        <end position="87"/>
    </location>
</feature>
<dbReference type="Gene3D" id="1.10.1660.10">
    <property type="match status" value="1"/>
</dbReference>
<dbReference type="GO" id="GO:0006355">
    <property type="term" value="P:regulation of DNA-templated transcription"/>
    <property type="evidence" value="ECO:0007669"/>
    <property type="project" value="InterPro"/>
</dbReference>
<dbReference type="EMBL" id="LR797274">
    <property type="protein sequence ID" value="CAB4198851.1"/>
    <property type="molecule type" value="Genomic_DNA"/>
</dbReference>
<dbReference type="SUPFAM" id="SSF46955">
    <property type="entry name" value="Putative DNA-binding domain"/>
    <property type="match status" value="1"/>
</dbReference>
<organism evidence="2">
    <name type="scientific">uncultured Caudovirales phage</name>
    <dbReference type="NCBI Taxonomy" id="2100421"/>
    <lineage>
        <taxon>Viruses</taxon>
        <taxon>Duplodnaviria</taxon>
        <taxon>Heunggongvirae</taxon>
        <taxon>Uroviricota</taxon>
        <taxon>Caudoviricetes</taxon>
        <taxon>Peduoviridae</taxon>
        <taxon>Maltschvirus</taxon>
        <taxon>Maltschvirus maltsch</taxon>
    </lineage>
</organism>
<gene>
    <name evidence="2" type="ORF">UFOVP1325_17</name>
    <name evidence="3" type="ORF">UFOVP1435_13</name>
    <name evidence="4" type="ORF">UFOVP1530_3</name>
</gene>
<evidence type="ECO:0000259" key="1">
    <source>
        <dbReference type="Pfam" id="PF13411"/>
    </source>
</evidence>
<dbReference type="EMBL" id="LR797386">
    <property type="protein sequence ID" value="CAB4212469.1"/>
    <property type="molecule type" value="Genomic_DNA"/>
</dbReference>
<sequence>MTQKPILSVTASMLAEIASRELGGAFGKITERTVRFYTSQGIISKPAREGDDKRQALYGYKQLIQLKYTLILSRFGVTLPAIKEKLDGAYLPQAELQAEKLVQLQAMIDEIIRGKEDSRELS</sequence>
<accession>A0A6J5RYG7</accession>
<evidence type="ECO:0000313" key="4">
    <source>
        <dbReference type="EMBL" id="CAB5227891.1"/>
    </source>
</evidence>
<evidence type="ECO:0000313" key="3">
    <source>
        <dbReference type="EMBL" id="CAB4212469.1"/>
    </source>
</evidence>
<protein>
    <submittedName>
        <fullName evidence="2">HTH_MerR-like domain containing protein</fullName>
    </submittedName>
</protein>
<name>A0A6J5RYG7_9CAUD</name>
<dbReference type="GO" id="GO:0003677">
    <property type="term" value="F:DNA binding"/>
    <property type="evidence" value="ECO:0007669"/>
    <property type="project" value="InterPro"/>
</dbReference>
<dbReference type="EMBL" id="LR798379">
    <property type="protein sequence ID" value="CAB5227891.1"/>
    <property type="molecule type" value="Genomic_DNA"/>
</dbReference>